<proteinExistence type="predicted"/>
<organism evidence="2 3">
    <name type="scientific">Engystomops pustulosus</name>
    <name type="common">Tungara frog</name>
    <name type="synonym">Physalaemus pustulosus</name>
    <dbReference type="NCBI Taxonomy" id="76066"/>
    <lineage>
        <taxon>Eukaryota</taxon>
        <taxon>Metazoa</taxon>
        <taxon>Chordata</taxon>
        <taxon>Craniata</taxon>
        <taxon>Vertebrata</taxon>
        <taxon>Euteleostomi</taxon>
        <taxon>Amphibia</taxon>
        <taxon>Batrachia</taxon>
        <taxon>Anura</taxon>
        <taxon>Neobatrachia</taxon>
        <taxon>Hyloidea</taxon>
        <taxon>Leptodactylidae</taxon>
        <taxon>Leiuperinae</taxon>
        <taxon>Engystomops</taxon>
    </lineage>
</organism>
<sequence>MILDGGPVIAFSAVSTDWIYLEIDSDSDEPRDRESCTSDSGDLEDGGLSDCIYVESEDETLVEKERSLVDLEDDDDASGKSLSTGQK</sequence>
<keyword evidence="3" id="KW-1185">Reference proteome</keyword>
<protein>
    <submittedName>
        <fullName evidence="2">Uncharacterized protein</fullName>
    </submittedName>
</protein>
<feature type="region of interest" description="Disordered" evidence="1">
    <location>
        <begin position="65"/>
        <end position="87"/>
    </location>
</feature>
<dbReference type="AlphaFoldDB" id="A0AAV6YN84"/>
<evidence type="ECO:0000256" key="1">
    <source>
        <dbReference type="SAM" id="MobiDB-lite"/>
    </source>
</evidence>
<name>A0AAV6YN84_ENGPU</name>
<feature type="region of interest" description="Disordered" evidence="1">
    <location>
        <begin position="25"/>
        <end position="48"/>
    </location>
</feature>
<dbReference type="Proteomes" id="UP000824782">
    <property type="component" value="Unassembled WGS sequence"/>
</dbReference>
<gene>
    <name evidence="2" type="ORF">GDO81_026396</name>
</gene>
<accession>A0AAV6YN84</accession>
<dbReference type="EMBL" id="WNYA01043910">
    <property type="protein sequence ID" value="KAG8536420.1"/>
    <property type="molecule type" value="Genomic_DNA"/>
</dbReference>
<evidence type="ECO:0000313" key="3">
    <source>
        <dbReference type="Proteomes" id="UP000824782"/>
    </source>
</evidence>
<comment type="caution">
    <text evidence="2">The sequence shown here is derived from an EMBL/GenBank/DDBJ whole genome shotgun (WGS) entry which is preliminary data.</text>
</comment>
<evidence type="ECO:0000313" key="2">
    <source>
        <dbReference type="EMBL" id="KAG8536420.1"/>
    </source>
</evidence>
<reference evidence="2" key="1">
    <citation type="thesis" date="2020" institute="ProQuest LLC" country="789 East Eisenhower Parkway, Ann Arbor, MI, USA">
        <title>Comparative Genomics and Chromosome Evolution.</title>
        <authorList>
            <person name="Mudd A.B."/>
        </authorList>
    </citation>
    <scope>NUCLEOTIDE SEQUENCE</scope>
    <source>
        <strain evidence="2">237g6f4</strain>
        <tissue evidence="2">Blood</tissue>
    </source>
</reference>